<proteinExistence type="predicted"/>
<keyword evidence="1" id="KW-0472">Membrane</keyword>
<keyword evidence="3" id="KW-1185">Reference proteome</keyword>
<keyword evidence="1" id="KW-0812">Transmembrane</keyword>
<protein>
    <submittedName>
        <fullName evidence="2">Uncharacterized protein</fullName>
    </submittedName>
</protein>
<organism evidence="2 3">
    <name type="scientific">Mesoterricola sediminis</name>
    <dbReference type="NCBI Taxonomy" id="2927980"/>
    <lineage>
        <taxon>Bacteria</taxon>
        <taxon>Pseudomonadati</taxon>
        <taxon>Acidobacteriota</taxon>
        <taxon>Holophagae</taxon>
        <taxon>Holophagales</taxon>
        <taxon>Holophagaceae</taxon>
        <taxon>Mesoterricola</taxon>
    </lineage>
</organism>
<gene>
    <name evidence="2" type="ORF">METESE_37710</name>
</gene>
<dbReference type="RefSeq" id="WP_243333602.1">
    <property type="nucleotide sequence ID" value="NZ_AP027081.1"/>
</dbReference>
<sequence length="227" mass="25211">MNPAPEPHDLSPEQAFEILERPELWPDDPAAQAELAALLEVHLALSAEGVAAEALGDEAPRVAPLHRFPWMLSAAAAVLMALPLGYHLVHSRHMARLAQDQARIQEVAQKRGQERLWAAFFQQSSTLIQRFNTQPPVCDKRNTQDRAEEREIALALLQSSHGLAGQEAPGPEAEAVRADLHAWLRELSLEDACMDPQRAEELRQWASTHNLGDEARRLSQVLKGDKS</sequence>
<evidence type="ECO:0000256" key="1">
    <source>
        <dbReference type="SAM" id="Phobius"/>
    </source>
</evidence>
<reference evidence="2" key="1">
    <citation type="journal article" date="2023" name="Int. J. Syst. Evol. Microbiol.">
        <title>Mesoterricola silvestris gen. nov., sp. nov., Mesoterricola sediminis sp. nov., Geothrix oryzae sp. nov., Geothrix edaphica sp. nov., Geothrix rubra sp. nov., and Geothrix limicola sp. nov., six novel members of Acidobacteriota isolated from soils.</title>
        <authorList>
            <person name="Itoh H."/>
            <person name="Sugisawa Y."/>
            <person name="Mise K."/>
            <person name="Xu Z."/>
            <person name="Kuniyasu M."/>
            <person name="Ushijima N."/>
            <person name="Kawano K."/>
            <person name="Kobayashi E."/>
            <person name="Shiratori Y."/>
            <person name="Masuda Y."/>
            <person name="Senoo K."/>
        </authorList>
    </citation>
    <scope>NUCLEOTIDE SEQUENCE</scope>
    <source>
        <strain evidence="2">W786</strain>
    </source>
</reference>
<dbReference type="KEGG" id="msea:METESE_37710"/>
<keyword evidence="1" id="KW-1133">Transmembrane helix</keyword>
<dbReference type="Proteomes" id="UP001228113">
    <property type="component" value="Chromosome"/>
</dbReference>
<evidence type="ECO:0000313" key="3">
    <source>
        <dbReference type="Proteomes" id="UP001228113"/>
    </source>
</evidence>
<dbReference type="AlphaFoldDB" id="A0AA48HIH8"/>
<feature type="transmembrane region" description="Helical" evidence="1">
    <location>
        <begin position="70"/>
        <end position="89"/>
    </location>
</feature>
<dbReference type="EMBL" id="AP027081">
    <property type="protein sequence ID" value="BDU78813.1"/>
    <property type="molecule type" value="Genomic_DNA"/>
</dbReference>
<evidence type="ECO:0000313" key="2">
    <source>
        <dbReference type="EMBL" id="BDU78813.1"/>
    </source>
</evidence>
<accession>A0AA48HIH8</accession>
<name>A0AA48HIH8_9BACT</name>